<dbReference type="AlphaFoldDB" id="A0A6P1T042"/>
<dbReference type="Proteomes" id="UP000464495">
    <property type="component" value="Chromosome"/>
</dbReference>
<reference evidence="3 4" key="1">
    <citation type="submission" date="2019-12" db="EMBL/GenBank/DDBJ databases">
        <title>Complete genome sequence of Algicella marina strain 9Alg 56(T) isolated from the red alga Tichocarpus crinitus.</title>
        <authorList>
            <person name="Kim S.-G."/>
            <person name="Nedashkovskaya O.I."/>
        </authorList>
    </citation>
    <scope>NUCLEOTIDE SEQUENCE [LARGE SCALE GENOMIC DNA]</scope>
    <source>
        <strain evidence="3 4">9Alg 56</strain>
    </source>
</reference>
<dbReference type="InterPro" id="IPR023210">
    <property type="entry name" value="NADP_OxRdtase_dom"/>
</dbReference>
<protein>
    <submittedName>
        <fullName evidence="3">Aldo/keto reductase</fullName>
    </submittedName>
</protein>
<sequence>MLRTLSGDKASRFSFGTMQFGGKADEIESAAMYSACREAGINFYDTAYGYTEGLSETILGKLIATERDKIFLATKCAASGSSREKIVAEFSESRSRLAQASVDLLYLHRWDADTPLEETFETLAELVEEGSIRHVGVSNFSAWQTMKANRVASSLGVRISVLQPMYNLVKRQVEVEILPMSMSEGFAVCSYSPLGGGLLTGKYGQSAEGRLVDDKMYNDRYGPKWMHDTAVALGSVAKEIGVSPATLAVAWTARHPGLHGPIISARSAQQLAPSIAAIDFKMDDALYEKISALSPRPAPATDRLEEA</sequence>
<dbReference type="InterPro" id="IPR036812">
    <property type="entry name" value="NAD(P)_OxRdtase_dom_sf"/>
</dbReference>
<dbReference type="GO" id="GO:0005829">
    <property type="term" value="C:cytosol"/>
    <property type="evidence" value="ECO:0007669"/>
    <property type="project" value="TreeGrafter"/>
</dbReference>
<proteinExistence type="predicted"/>
<gene>
    <name evidence="3" type="ORF">GO499_14485</name>
</gene>
<dbReference type="PROSITE" id="PS00062">
    <property type="entry name" value="ALDOKETO_REDUCTASE_2"/>
    <property type="match status" value="1"/>
</dbReference>
<dbReference type="PANTHER" id="PTHR43364">
    <property type="entry name" value="NADH-SPECIFIC METHYLGLYOXAL REDUCTASE-RELATED"/>
    <property type="match status" value="1"/>
</dbReference>
<dbReference type="InterPro" id="IPR018170">
    <property type="entry name" value="Aldo/ket_reductase_CS"/>
</dbReference>
<evidence type="ECO:0000313" key="3">
    <source>
        <dbReference type="EMBL" id="QHQ36294.1"/>
    </source>
</evidence>
<dbReference type="Gene3D" id="3.20.20.100">
    <property type="entry name" value="NADP-dependent oxidoreductase domain"/>
    <property type="match status" value="1"/>
</dbReference>
<organism evidence="3 4">
    <name type="scientific">Algicella marina</name>
    <dbReference type="NCBI Taxonomy" id="2683284"/>
    <lineage>
        <taxon>Bacteria</taxon>
        <taxon>Pseudomonadati</taxon>
        <taxon>Pseudomonadota</taxon>
        <taxon>Alphaproteobacteria</taxon>
        <taxon>Rhodobacterales</taxon>
        <taxon>Paracoccaceae</taxon>
        <taxon>Algicella</taxon>
    </lineage>
</organism>
<keyword evidence="4" id="KW-1185">Reference proteome</keyword>
<evidence type="ECO:0000256" key="1">
    <source>
        <dbReference type="ARBA" id="ARBA00023002"/>
    </source>
</evidence>
<feature type="domain" description="NADP-dependent oxidoreductase" evidence="2">
    <location>
        <begin position="14"/>
        <end position="293"/>
    </location>
</feature>
<dbReference type="KEGG" id="amaq:GO499_14485"/>
<accession>A0A6P1T042</accession>
<dbReference type="InterPro" id="IPR050523">
    <property type="entry name" value="AKR_Detox_Biosynth"/>
</dbReference>
<dbReference type="SUPFAM" id="SSF51430">
    <property type="entry name" value="NAD(P)-linked oxidoreductase"/>
    <property type="match status" value="1"/>
</dbReference>
<keyword evidence="1" id="KW-0560">Oxidoreductase</keyword>
<name>A0A6P1T042_9RHOB</name>
<evidence type="ECO:0000259" key="2">
    <source>
        <dbReference type="Pfam" id="PF00248"/>
    </source>
</evidence>
<dbReference type="PANTHER" id="PTHR43364:SF4">
    <property type="entry name" value="NAD(P)-LINKED OXIDOREDUCTASE SUPERFAMILY PROTEIN"/>
    <property type="match status" value="1"/>
</dbReference>
<dbReference type="EMBL" id="CP046620">
    <property type="protein sequence ID" value="QHQ36294.1"/>
    <property type="molecule type" value="Genomic_DNA"/>
</dbReference>
<dbReference type="GO" id="GO:0016491">
    <property type="term" value="F:oxidoreductase activity"/>
    <property type="evidence" value="ECO:0007669"/>
    <property type="project" value="UniProtKB-KW"/>
</dbReference>
<evidence type="ECO:0000313" key="4">
    <source>
        <dbReference type="Proteomes" id="UP000464495"/>
    </source>
</evidence>
<dbReference type="Pfam" id="PF00248">
    <property type="entry name" value="Aldo_ket_red"/>
    <property type="match status" value="1"/>
</dbReference>
<dbReference type="RefSeq" id="WP_161862841.1">
    <property type="nucleotide sequence ID" value="NZ_CP046620.1"/>
</dbReference>